<protein>
    <recommendedName>
        <fullName evidence="5">Universal stress protein</fullName>
    </recommendedName>
</protein>
<gene>
    <name evidence="7" type="ORF">SAMN04488038_113118</name>
</gene>
<dbReference type="PIRSF" id="PIRSF006276">
    <property type="entry name" value="UspA"/>
    <property type="match status" value="1"/>
</dbReference>
<evidence type="ECO:0000256" key="4">
    <source>
        <dbReference type="ARBA" id="ARBA00022490"/>
    </source>
</evidence>
<comment type="subcellular location">
    <subcellularLocation>
        <location evidence="1 5">Cytoplasm</location>
    </subcellularLocation>
</comment>
<dbReference type="Pfam" id="PF00582">
    <property type="entry name" value="Usp"/>
    <property type="match status" value="1"/>
</dbReference>
<name>A0A1H9KHM6_9GAMM</name>
<keyword evidence="8" id="KW-1185">Reference proteome</keyword>
<sequence>MPPYQHLLAAIVFDDAGLAVLDRAHVLAQHFGARLSLLHVIEYTPIESGELLMTTPYDVTQQLEEEARGKLLALCRKQNLPEDCAHVSTGTVVTQIEQLVQKQGVDLVIVGHQPRKGLAAWLSHTEDNLVHRAPCDVLALRLR</sequence>
<dbReference type="PANTHER" id="PTHR46268">
    <property type="entry name" value="STRESS RESPONSE PROTEIN NHAX"/>
    <property type="match status" value="1"/>
</dbReference>
<evidence type="ECO:0000259" key="6">
    <source>
        <dbReference type="Pfam" id="PF00582"/>
    </source>
</evidence>
<dbReference type="STRING" id="489703.SAMN04488038_113118"/>
<dbReference type="GO" id="GO:0005737">
    <property type="term" value="C:cytoplasm"/>
    <property type="evidence" value="ECO:0007669"/>
    <property type="project" value="UniProtKB-SubCell"/>
</dbReference>
<dbReference type="EMBL" id="FOFS01000013">
    <property type="protein sequence ID" value="SEQ98640.1"/>
    <property type="molecule type" value="Genomic_DNA"/>
</dbReference>
<proteinExistence type="inferred from homology"/>
<keyword evidence="4 5" id="KW-0963">Cytoplasm</keyword>
<evidence type="ECO:0000256" key="2">
    <source>
        <dbReference type="ARBA" id="ARBA00008791"/>
    </source>
</evidence>
<dbReference type="Gene3D" id="3.40.50.620">
    <property type="entry name" value="HUPs"/>
    <property type="match status" value="1"/>
</dbReference>
<dbReference type="SUPFAM" id="SSF52402">
    <property type="entry name" value="Adenine nucleotide alpha hydrolases-like"/>
    <property type="match status" value="1"/>
</dbReference>
<comment type="subunit">
    <text evidence="3">Homodimer.</text>
</comment>
<evidence type="ECO:0000256" key="5">
    <source>
        <dbReference type="PIRNR" id="PIRNR006276"/>
    </source>
</evidence>
<comment type="similarity">
    <text evidence="2 5">Belongs to the universal stress protein A family.</text>
</comment>
<evidence type="ECO:0000256" key="3">
    <source>
        <dbReference type="ARBA" id="ARBA00011738"/>
    </source>
</evidence>
<evidence type="ECO:0000256" key="1">
    <source>
        <dbReference type="ARBA" id="ARBA00004496"/>
    </source>
</evidence>
<accession>A0A1H9KHM6</accession>
<evidence type="ECO:0000313" key="8">
    <source>
        <dbReference type="Proteomes" id="UP000199233"/>
    </source>
</evidence>
<dbReference type="InterPro" id="IPR006016">
    <property type="entry name" value="UspA"/>
</dbReference>
<reference evidence="7 8" key="1">
    <citation type="submission" date="2016-10" db="EMBL/GenBank/DDBJ databases">
        <authorList>
            <person name="de Groot N.N."/>
        </authorList>
    </citation>
    <scope>NUCLEOTIDE SEQUENCE [LARGE SCALE GENOMIC DNA]</scope>
    <source>
        <strain evidence="7 8">DSM 25927</strain>
    </source>
</reference>
<dbReference type="PANTHER" id="PTHR46268:SF23">
    <property type="entry name" value="UNIVERSAL STRESS PROTEIN A-RELATED"/>
    <property type="match status" value="1"/>
</dbReference>
<dbReference type="OrthoDB" id="9792500at2"/>
<organism evidence="7 8">
    <name type="scientific">Solimonas aquatica</name>
    <dbReference type="NCBI Taxonomy" id="489703"/>
    <lineage>
        <taxon>Bacteria</taxon>
        <taxon>Pseudomonadati</taxon>
        <taxon>Pseudomonadota</taxon>
        <taxon>Gammaproteobacteria</taxon>
        <taxon>Nevskiales</taxon>
        <taxon>Nevskiaceae</taxon>
        <taxon>Solimonas</taxon>
    </lineage>
</organism>
<evidence type="ECO:0000313" key="7">
    <source>
        <dbReference type="EMBL" id="SEQ98640.1"/>
    </source>
</evidence>
<dbReference type="InterPro" id="IPR006015">
    <property type="entry name" value="Universal_stress_UspA"/>
</dbReference>
<dbReference type="RefSeq" id="WP_093288665.1">
    <property type="nucleotide sequence ID" value="NZ_FOFS01000013.1"/>
</dbReference>
<feature type="domain" description="UspA" evidence="6">
    <location>
        <begin position="4"/>
        <end position="141"/>
    </location>
</feature>
<dbReference type="Proteomes" id="UP000199233">
    <property type="component" value="Unassembled WGS sequence"/>
</dbReference>
<dbReference type="InterPro" id="IPR014729">
    <property type="entry name" value="Rossmann-like_a/b/a_fold"/>
</dbReference>
<dbReference type="AlphaFoldDB" id="A0A1H9KHM6"/>